<dbReference type="Proteomes" id="UP001221566">
    <property type="component" value="Unassembled WGS sequence"/>
</dbReference>
<evidence type="ECO:0000313" key="2">
    <source>
        <dbReference type="EMBL" id="RKQ63031.1"/>
    </source>
</evidence>
<evidence type="ECO:0000313" key="3">
    <source>
        <dbReference type="Proteomes" id="UP000279384"/>
    </source>
</evidence>
<dbReference type="EMBL" id="RBID01000001">
    <property type="protein sequence ID" value="RKQ63031.1"/>
    <property type="molecule type" value="Genomic_DNA"/>
</dbReference>
<gene>
    <name evidence="2" type="ORF">C8E02_0045</name>
    <name evidence="1" type="ORF">PQU93_15015</name>
</gene>
<dbReference type="Proteomes" id="UP000279384">
    <property type="component" value="Unassembled WGS sequence"/>
</dbReference>
<reference evidence="2 3" key="1">
    <citation type="submission" date="2018-10" db="EMBL/GenBank/DDBJ databases">
        <title>Genomic Encyclopedia of Type Strains, Phase IV (KMG-IV): sequencing the most valuable type-strain genomes for metagenomic binning, comparative biology and taxonomic classification.</title>
        <authorList>
            <person name="Goeker M."/>
        </authorList>
    </citation>
    <scope>NUCLEOTIDE SEQUENCE [LARGE SCALE GENOMIC DNA]</scope>
    <source>
        <strain evidence="2 3">DSM 3303</strain>
    </source>
</reference>
<evidence type="ECO:0000313" key="1">
    <source>
        <dbReference type="EMBL" id="MDC7692083.1"/>
    </source>
</evidence>
<comment type="caution">
    <text evidence="2">The sequence shown here is derived from an EMBL/GenBank/DDBJ whole genome shotgun (WGS) entry which is preliminary data.</text>
</comment>
<dbReference type="EMBL" id="JAQQKY010000009">
    <property type="protein sequence ID" value="MDC7692083.1"/>
    <property type="molecule type" value="Genomic_DNA"/>
</dbReference>
<evidence type="ECO:0000313" key="4">
    <source>
        <dbReference type="Proteomes" id="UP001221566"/>
    </source>
</evidence>
<proteinExistence type="predicted"/>
<keyword evidence="4" id="KW-1185">Reference proteome</keyword>
<accession>A0A495BRQ0</accession>
<protein>
    <submittedName>
        <fullName evidence="2">Uncharacterized protein</fullName>
    </submittedName>
</protein>
<dbReference type="AlphaFoldDB" id="A0A495BRQ0"/>
<name>A0A495BRQ0_VOGIN</name>
<dbReference type="RefSeq" id="WP_047967816.1">
    <property type="nucleotide sequence ID" value="NZ_JAQQKY010000009.1"/>
</dbReference>
<organism evidence="2 3">
    <name type="scientific">Vogesella indigofera</name>
    <name type="common">Pseudomonas indigofera</name>
    <dbReference type="NCBI Taxonomy" id="45465"/>
    <lineage>
        <taxon>Bacteria</taxon>
        <taxon>Pseudomonadati</taxon>
        <taxon>Pseudomonadota</taxon>
        <taxon>Betaproteobacteria</taxon>
        <taxon>Neisseriales</taxon>
        <taxon>Chromobacteriaceae</taxon>
        <taxon>Vogesella</taxon>
    </lineage>
</organism>
<sequence length="102" mass="11390">MNDELHDFVKLLEEYRAEGQELGTLLCVEPVRHLSLPLCHETCAELRAMAEVFQCDEALLASAILRGALRHMQLHLNDDLDALAAMARDRLCSPCEDASEAI</sequence>
<reference evidence="1 4" key="2">
    <citation type="submission" date="2023-01" db="EMBL/GenBank/DDBJ databases">
        <title>Novel species of the genus Vogesella isolated from rivers.</title>
        <authorList>
            <person name="Lu H."/>
        </authorList>
    </citation>
    <scope>NUCLEOTIDE SEQUENCE [LARGE SCALE GENOMIC DNA]</scope>
    <source>
        <strain evidence="1 4">SH7W</strain>
    </source>
</reference>